<keyword evidence="3" id="KW-1185">Reference proteome</keyword>
<name>A0AAN7UPG6_9PEZI</name>
<comment type="caution">
    <text evidence="2">The sequence shown here is derived from an EMBL/GenBank/DDBJ whole genome shotgun (WGS) entry which is preliminary data.</text>
</comment>
<evidence type="ECO:0000313" key="3">
    <source>
        <dbReference type="Proteomes" id="UP001305414"/>
    </source>
</evidence>
<accession>A0AAN7UPG6</accession>
<keyword evidence="1" id="KW-0812">Transmembrane</keyword>
<evidence type="ECO:0000313" key="2">
    <source>
        <dbReference type="EMBL" id="KAK5629111.1"/>
    </source>
</evidence>
<dbReference type="EMBL" id="JAWHQM010000010">
    <property type="protein sequence ID" value="KAK5629111.1"/>
    <property type="molecule type" value="Genomic_DNA"/>
</dbReference>
<organism evidence="2 3">
    <name type="scientific">Xylaria bambusicola</name>
    <dbReference type="NCBI Taxonomy" id="326684"/>
    <lineage>
        <taxon>Eukaryota</taxon>
        <taxon>Fungi</taxon>
        <taxon>Dikarya</taxon>
        <taxon>Ascomycota</taxon>
        <taxon>Pezizomycotina</taxon>
        <taxon>Sordariomycetes</taxon>
        <taxon>Xylariomycetidae</taxon>
        <taxon>Xylariales</taxon>
        <taxon>Xylariaceae</taxon>
        <taxon>Xylaria</taxon>
    </lineage>
</organism>
<reference evidence="2 3" key="1">
    <citation type="submission" date="2023-10" db="EMBL/GenBank/DDBJ databases">
        <title>Draft genome sequence of Xylaria bambusicola isolate GMP-LS, the root and basal stem rot pathogen of sugarcane in Indonesia.</title>
        <authorList>
            <person name="Selvaraj P."/>
            <person name="Muralishankar V."/>
            <person name="Muruganantham S."/>
            <person name="Sp S."/>
            <person name="Haryani S."/>
            <person name="Lau K.J.X."/>
            <person name="Naqvi N.I."/>
        </authorList>
    </citation>
    <scope>NUCLEOTIDE SEQUENCE [LARGE SCALE GENOMIC DNA]</scope>
    <source>
        <strain evidence="2">GMP-LS</strain>
    </source>
</reference>
<dbReference type="Proteomes" id="UP001305414">
    <property type="component" value="Unassembled WGS sequence"/>
</dbReference>
<proteinExistence type="predicted"/>
<protein>
    <submittedName>
        <fullName evidence="2">Uncharacterized protein</fullName>
    </submittedName>
</protein>
<gene>
    <name evidence="2" type="ORF">RRF57_004826</name>
</gene>
<sequence>MTKPNDGIAIVLSLLILFGIIGFLLVRCFCCRSAAAHDRDDTTDQNGYVYVYPYGYAVDASTGMDLVVPPRVYYPHVAGWDTPPEGGDVAGWDAPAGSSVASWAPEVRSWRYVPSGYYYAHPGQDD</sequence>
<keyword evidence="1" id="KW-1133">Transmembrane helix</keyword>
<evidence type="ECO:0000256" key="1">
    <source>
        <dbReference type="SAM" id="Phobius"/>
    </source>
</evidence>
<feature type="transmembrane region" description="Helical" evidence="1">
    <location>
        <begin position="7"/>
        <end position="26"/>
    </location>
</feature>
<dbReference type="AlphaFoldDB" id="A0AAN7UPG6"/>
<keyword evidence="1" id="KW-0472">Membrane</keyword>